<dbReference type="InterPro" id="IPR002510">
    <property type="entry name" value="Metalloprtase-TldD/E_N"/>
</dbReference>
<name>A0A7V3RIB3_UNCW3</name>
<dbReference type="PANTHER" id="PTHR43421:SF1">
    <property type="entry name" value="METALLOPROTEASE PMBA"/>
    <property type="match status" value="1"/>
</dbReference>
<reference evidence="4" key="1">
    <citation type="journal article" date="2020" name="mSystems">
        <title>Genome- and Community-Level Interaction Insights into Carbon Utilization and Element Cycling Functions of Hydrothermarchaeota in Hydrothermal Sediment.</title>
        <authorList>
            <person name="Zhou Z."/>
            <person name="Liu Y."/>
            <person name="Xu W."/>
            <person name="Pan J."/>
            <person name="Luo Z.H."/>
            <person name="Li M."/>
        </authorList>
    </citation>
    <scope>NUCLEOTIDE SEQUENCE [LARGE SCALE GENOMIC DNA]</scope>
    <source>
        <strain evidence="4">SpSt-961</strain>
    </source>
</reference>
<sequence>MMEKFLSYVQKRVDQAELYYYESELNHITFEDGKVKELEGTIQSGYSLRVIKDNTLGFAYTKNLNNPDLLLEGALNSLKAKTHTNLKFPENRVAKRLNVYDESIEGLDTEMIVNEGKRVIEIIKSRLNAKVDIHIAYGIQKIAIENSNGTEISEKFSFYRFICNIVFPNTASGIDYILKDKKFSSVPDTELNELIEIYQRAIPERKLKSGMMKVLFLPDTLYALLWRLASGTAGNNIYYKKSPLINKIGEKIFSEELTIYEDPHNDYYPFARSFDDEGTPTRKLMLIENGILKNFYYDLYYADKLGVEPTGNGYKSAMWGGEYAALKPVPSLEHTFIEPGKKSFFELIQSMDYGIIVFGVLGAHSGNIPNGDFSIGIEPCLLVEGGEITGRVKNTMIAGNIYDAMKNVIEIENKLHPVILSGTALPAILFDGITVVSS</sequence>
<dbReference type="EMBL" id="DTOZ01000173">
    <property type="protein sequence ID" value="HGE78735.1"/>
    <property type="molecule type" value="Genomic_DNA"/>
</dbReference>
<comment type="similarity">
    <text evidence="1">Belongs to the peptidase U62 family.</text>
</comment>
<dbReference type="InterPro" id="IPR047657">
    <property type="entry name" value="PmbA"/>
</dbReference>
<feature type="domain" description="Metalloprotease TldD/E C-terminal" evidence="3">
    <location>
        <begin position="209"/>
        <end position="436"/>
    </location>
</feature>
<organism evidence="4">
    <name type="scientific">candidate division WOR-3 bacterium</name>
    <dbReference type="NCBI Taxonomy" id="2052148"/>
    <lineage>
        <taxon>Bacteria</taxon>
        <taxon>Bacteria division WOR-3</taxon>
    </lineage>
</organism>
<dbReference type="Pfam" id="PF01523">
    <property type="entry name" value="PmbA_TldD_1st"/>
    <property type="match status" value="1"/>
</dbReference>
<dbReference type="InterPro" id="IPR035068">
    <property type="entry name" value="TldD/PmbA_N"/>
</dbReference>
<comment type="caution">
    <text evidence="4">The sequence shown here is derived from an EMBL/GenBank/DDBJ whole genome shotgun (WGS) entry which is preliminary data.</text>
</comment>
<dbReference type="PANTHER" id="PTHR43421">
    <property type="entry name" value="METALLOPROTEASE PMBA"/>
    <property type="match status" value="1"/>
</dbReference>
<evidence type="ECO:0000259" key="2">
    <source>
        <dbReference type="Pfam" id="PF01523"/>
    </source>
</evidence>
<dbReference type="GO" id="GO:0005829">
    <property type="term" value="C:cytosol"/>
    <property type="evidence" value="ECO:0007669"/>
    <property type="project" value="TreeGrafter"/>
</dbReference>
<dbReference type="GO" id="GO:0008237">
    <property type="term" value="F:metallopeptidase activity"/>
    <property type="evidence" value="ECO:0007669"/>
    <property type="project" value="InterPro"/>
</dbReference>
<gene>
    <name evidence="4" type="ORF">ENX68_07055</name>
</gene>
<accession>A0A7V3RIB3</accession>
<dbReference type="GO" id="GO:0006508">
    <property type="term" value="P:proteolysis"/>
    <property type="evidence" value="ECO:0007669"/>
    <property type="project" value="InterPro"/>
</dbReference>
<dbReference type="SUPFAM" id="SSF111283">
    <property type="entry name" value="Putative modulator of DNA gyrase, PmbA/TldD"/>
    <property type="match status" value="1"/>
</dbReference>
<feature type="domain" description="Metalloprotease TldD/E N-terminal" evidence="2">
    <location>
        <begin position="16"/>
        <end position="72"/>
    </location>
</feature>
<evidence type="ECO:0000259" key="3">
    <source>
        <dbReference type="Pfam" id="PF19289"/>
    </source>
</evidence>
<proteinExistence type="inferred from homology"/>
<dbReference type="AlphaFoldDB" id="A0A7V3RIB3"/>
<evidence type="ECO:0000256" key="1">
    <source>
        <dbReference type="ARBA" id="ARBA00005836"/>
    </source>
</evidence>
<evidence type="ECO:0000313" key="4">
    <source>
        <dbReference type="EMBL" id="HGE78735.1"/>
    </source>
</evidence>
<protein>
    <submittedName>
        <fullName evidence="4">TldD/PmbA family protein</fullName>
    </submittedName>
</protein>
<dbReference type="Gene3D" id="3.30.2290.10">
    <property type="entry name" value="PmbA/TldD superfamily"/>
    <property type="match status" value="1"/>
</dbReference>
<dbReference type="InterPro" id="IPR045569">
    <property type="entry name" value="Metalloprtase-TldD/E_C"/>
</dbReference>
<dbReference type="Pfam" id="PF19289">
    <property type="entry name" value="PmbA_TldD_3rd"/>
    <property type="match status" value="1"/>
</dbReference>
<dbReference type="InterPro" id="IPR036059">
    <property type="entry name" value="TldD/PmbA_sf"/>
</dbReference>